<evidence type="ECO:0000256" key="10">
    <source>
        <dbReference type="ARBA" id="ARBA00033610"/>
    </source>
</evidence>
<evidence type="ECO:0000313" key="16">
    <source>
        <dbReference type="Proteomes" id="UP000770717"/>
    </source>
</evidence>
<dbReference type="AlphaFoldDB" id="A0A8J6KAN5"/>
<dbReference type="PIRSF" id="PIRSF001365">
    <property type="entry name" value="DHDPS"/>
    <property type="match status" value="1"/>
</dbReference>
<dbReference type="PRINTS" id="PR00146">
    <property type="entry name" value="DHPICSNTHASE"/>
</dbReference>
<dbReference type="CDD" id="cd00408">
    <property type="entry name" value="DHDPS-like"/>
    <property type="match status" value="1"/>
</dbReference>
<dbReference type="GO" id="GO:0009436">
    <property type="term" value="P:glyoxylate catabolic process"/>
    <property type="evidence" value="ECO:0007669"/>
    <property type="project" value="TreeGrafter"/>
</dbReference>
<evidence type="ECO:0000256" key="6">
    <source>
        <dbReference type="ARBA" id="ARBA00023239"/>
    </source>
</evidence>
<comment type="function">
    <text evidence="1">Catalyzes the final step in the metabolic pathway of hydroxyproline.</text>
</comment>
<comment type="catalytic activity">
    <reaction evidence="10">
        <text>(4R)-4-hydroxy-2-oxoglutarate = glyoxylate + pyruvate</text>
        <dbReference type="Rhea" id="RHEA:30687"/>
        <dbReference type="ChEBI" id="CHEBI:15361"/>
        <dbReference type="ChEBI" id="CHEBI:36655"/>
        <dbReference type="ChEBI" id="CHEBI:62213"/>
        <dbReference type="EC" id="4.1.3.16"/>
    </reaction>
</comment>
<dbReference type="PROSITE" id="PS00666">
    <property type="entry name" value="DHDPS_2"/>
    <property type="match status" value="1"/>
</dbReference>
<evidence type="ECO:0000256" key="5">
    <source>
        <dbReference type="ARBA" id="ARBA00018425"/>
    </source>
</evidence>
<dbReference type="InterPro" id="IPR020625">
    <property type="entry name" value="Schiff_base-form_aldolases_AS"/>
</dbReference>
<evidence type="ECO:0000256" key="7">
    <source>
        <dbReference type="ARBA" id="ARBA00023270"/>
    </source>
</evidence>
<reference evidence="15" key="1">
    <citation type="thesis" date="2020" institute="ProQuest LLC" country="789 East Eisenhower Parkway, Ann Arbor, MI, USA">
        <title>Comparative Genomics and Chromosome Evolution.</title>
        <authorList>
            <person name="Mudd A.B."/>
        </authorList>
    </citation>
    <scope>NUCLEOTIDE SEQUENCE</scope>
    <source>
        <strain evidence="15">HN-11 Male</strain>
        <tissue evidence="15">Kidney and liver</tissue>
    </source>
</reference>
<dbReference type="InterPro" id="IPR002220">
    <property type="entry name" value="DapA-like"/>
</dbReference>
<dbReference type="EMBL" id="WNTK01000004">
    <property type="protein sequence ID" value="KAG9484760.1"/>
    <property type="molecule type" value="Genomic_DNA"/>
</dbReference>
<gene>
    <name evidence="15" type="ORF">GDO78_008065</name>
</gene>
<evidence type="ECO:0000256" key="14">
    <source>
        <dbReference type="PIRSR" id="PIRSR001365-2"/>
    </source>
</evidence>
<dbReference type="Proteomes" id="UP000770717">
    <property type="component" value="Unassembled WGS sequence"/>
</dbReference>
<proteinExistence type="inferred from homology"/>
<dbReference type="SUPFAM" id="SSF51569">
    <property type="entry name" value="Aldolase"/>
    <property type="match status" value="1"/>
</dbReference>
<keyword evidence="6 12" id="KW-0456">Lyase</keyword>
<dbReference type="SMART" id="SM01130">
    <property type="entry name" value="DHDPS"/>
    <property type="match status" value="1"/>
</dbReference>
<dbReference type="PANTHER" id="PTHR12128:SF66">
    <property type="entry name" value="4-HYDROXY-2-OXOGLUTARATE ALDOLASE, MITOCHONDRIAL"/>
    <property type="match status" value="1"/>
</dbReference>
<dbReference type="InterPro" id="IPR013785">
    <property type="entry name" value="Aldolase_TIM"/>
</dbReference>
<comment type="catalytic activity">
    <reaction evidence="11">
        <text>(4S)-4-hydroxy-2-oxoglutarate = glyoxylate + pyruvate</text>
        <dbReference type="Rhea" id="RHEA:35639"/>
        <dbReference type="ChEBI" id="CHEBI:15361"/>
        <dbReference type="ChEBI" id="CHEBI:36655"/>
        <dbReference type="ChEBI" id="CHEBI:71685"/>
        <dbReference type="EC" id="4.1.3.16"/>
    </reaction>
</comment>
<dbReference type="GO" id="GO:0008700">
    <property type="term" value="F:(R,S)-4-hydroxy-2-oxoglutarate aldolase activity"/>
    <property type="evidence" value="ECO:0007669"/>
    <property type="project" value="UniProtKB-EC"/>
</dbReference>
<organism evidence="15 16">
    <name type="scientific">Eleutherodactylus coqui</name>
    <name type="common">Puerto Rican coqui</name>
    <dbReference type="NCBI Taxonomy" id="57060"/>
    <lineage>
        <taxon>Eukaryota</taxon>
        <taxon>Metazoa</taxon>
        <taxon>Chordata</taxon>
        <taxon>Craniata</taxon>
        <taxon>Vertebrata</taxon>
        <taxon>Euteleostomi</taxon>
        <taxon>Amphibia</taxon>
        <taxon>Batrachia</taxon>
        <taxon>Anura</taxon>
        <taxon>Neobatrachia</taxon>
        <taxon>Hyloidea</taxon>
        <taxon>Eleutherodactylidae</taxon>
        <taxon>Eleutherodactylinae</taxon>
        <taxon>Eleutherodactylus</taxon>
        <taxon>Eleutherodactylus</taxon>
    </lineage>
</organism>
<protein>
    <recommendedName>
        <fullName evidence="5">4-hydroxy-2-oxoglutarate aldolase, mitochondrial</fullName>
        <ecNumber evidence="4">4.1.3.16</ecNumber>
    </recommendedName>
    <alternativeName>
        <fullName evidence="9">Dihydrodipicolinate synthase-like</fullName>
    </alternativeName>
    <alternativeName>
        <fullName evidence="8">Probable 2-keto-4-hydroxyglutarate aldolase</fullName>
    </alternativeName>
</protein>
<accession>A0A8J6KAN5</accession>
<feature type="active site" description="Proton donor/acceptor" evidence="13">
    <location>
        <position position="169"/>
    </location>
</feature>
<evidence type="ECO:0000256" key="12">
    <source>
        <dbReference type="PIRNR" id="PIRNR001365"/>
    </source>
</evidence>
<evidence type="ECO:0000256" key="13">
    <source>
        <dbReference type="PIRSR" id="PIRSR001365-1"/>
    </source>
</evidence>
<evidence type="ECO:0000256" key="3">
    <source>
        <dbReference type="ARBA" id="ARBA00011881"/>
    </source>
</evidence>
<feature type="binding site" evidence="14">
    <location>
        <position position="240"/>
    </location>
    <ligand>
        <name>pyruvate</name>
        <dbReference type="ChEBI" id="CHEBI:15361"/>
    </ligand>
</feature>
<comment type="caution">
    <text evidence="15">The sequence shown here is derived from an EMBL/GenBank/DDBJ whole genome shotgun (WGS) entry which is preliminary data.</text>
</comment>
<evidence type="ECO:0000313" key="15">
    <source>
        <dbReference type="EMBL" id="KAG9484760.1"/>
    </source>
</evidence>
<evidence type="ECO:0000256" key="9">
    <source>
        <dbReference type="ARBA" id="ARBA00032879"/>
    </source>
</evidence>
<dbReference type="OrthoDB" id="191315at2759"/>
<evidence type="ECO:0000256" key="2">
    <source>
        <dbReference type="ARBA" id="ARBA00007592"/>
    </source>
</evidence>
<sequence length="328" mass="36051">MLLRTLLPACMRGFCSPGTPRFMHKLASTKKPALDISGIYPPITTPFNDREQVDYAKLDENLQKYSSIPFRGIVVQGSNGEYTYLSKEERLEVVHRVRQKLPKEKILMAGSGCESTQATIEMSRQMAEAGAEAVLVVTPCYYRGRMTSAALVHHYTQVADSSPVPVILYSVPGNTALDLPLDAVVTLAEHPNIIGIKDSGGDITRMGLIIHKTQHLAFQVLSGSAGFLLPGYAIGAVGGVCALANILGTQLCELERLCVGGQWQEARKLQYRLIEPNAAVTRRFGIPGLKQAMEWFGYHGGNCRSPLLPLTEQEQKDLRKVFSSYGWL</sequence>
<dbReference type="EC" id="4.1.3.16" evidence="4"/>
<evidence type="ECO:0000256" key="11">
    <source>
        <dbReference type="ARBA" id="ARBA00033613"/>
    </source>
</evidence>
<feature type="active site" description="Schiff-base intermediate with substrate" evidence="13">
    <location>
        <position position="197"/>
    </location>
</feature>
<evidence type="ECO:0000256" key="4">
    <source>
        <dbReference type="ARBA" id="ARBA00012215"/>
    </source>
</evidence>
<evidence type="ECO:0000256" key="8">
    <source>
        <dbReference type="ARBA" id="ARBA00030874"/>
    </source>
</evidence>
<dbReference type="Pfam" id="PF00701">
    <property type="entry name" value="DHDPS"/>
    <property type="match status" value="1"/>
</dbReference>
<dbReference type="GO" id="GO:0005739">
    <property type="term" value="C:mitochondrion"/>
    <property type="evidence" value="ECO:0007669"/>
    <property type="project" value="TreeGrafter"/>
</dbReference>
<dbReference type="Gene3D" id="3.20.20.70">
    <property type="entry name" value="Aldolase class I"/>
    <property type="match status" value="1"/>
</dbReference>
<evidence type="ECO:0000256" key="1">
    <source>
        <dbReference type="ARBA" id="ARBA00002577"/>
    </source>
</evidence>
<keyword evidence="7" id="KW-0704">Schiff base</keyword>
<comment type="subunit">
    <text evidence="3">Homotetramer.</text>
</comment>
<keyword evidence="16" id="KW-1185">Reference proteome</keyword>
<dbReference type="PANTHER" id="PTHR12128">
    <property type="entry name" value="DIHYDRODIPICOLINATE SYNTHASE"/>
    <property type="match status" value="1"/>
</dbReference>
<comment type="similarity">
    <text evidence="2 12">Belongs to the DapA family.</text>
</comment>
<dbReference type="GO" id="GO:0008840">
    <property type="term" value="F:4-hydroxy-tetrahydrodipicolinate synthase activity"/>
    <property type="evidence" value="ECO:0007669"/>
    <property type="project" value="TreeGrafter"/>
</dbReference>
<name>A0A8J6KAN5_ELECQ</name>